<evidence type="ECO:0000259" key="7">
    <source>
        <dbReference type="Pfam" id="PF14322"/>
    </source>
</evidence>
<comment type="caution">
    <text evidence="8">The sequence shown here is derived from an EMBL/GenBank/DDBJ whole genome shotgun (WGS) entry which is preliminary data.</text>
</comment>
<dbReference type="EMBL" id="JAYLAA010000050">
    <property type="protein sequence ID" value="MEC3877188.1"/>
    <property type="molecule type" value="Genomic_DNA"/>
</dbReference>
<organism evidence="8 9">
    <name type="scientific">Chryseobacterium salviniae</name>
    <dbReference type="NCBI Taxonomy" id="3101750"/>
    <lineage>
        <taxon>Bacteria</taxon>
        <taxon>Pseudomonadati</taxon>
        <taxon>Bacteroidota</taxon>
        <taxon>Flavobacteriia</taxon>
        <taxon>Flavobacteriales</taxon>
        <taxon>Weeksellaceae</taxon>
        <taxon>Chryseobacterium group</taxon>
        <taxon>Chryseobacterium</taxon>
    </lineage>
</organism>
<dbReference type="Pfam" id="PF07980">
    <property type="entry name" value="SusD_RagB"/>
    <property type="match status" value="1"/>
</dbReference>
<comment type="similarity">
    <text evidence="2">Belongs to the SusD family.</text>
</comment>
<dbReference type="InterPro" id="IPR033985">
    <property type="entry name" value="SusD-like_N"/>
</dbReference>
<accession>A0ABU6HWE5</accession>
<keyword evidence="4" id="KW-0472">Membrane</keyword>
<keyword evidence="9" id="KW-1185">Reference proteome</keyword>
<name>A0ABU6HWE5_9FLAO</name>
<evidence type="ECO:0000313" key="9">
    <source>
        <dbReference type="Proteomes" id="UP001348397"/>
    </source>
</evidence>
<dbReference type="InterPro" id="IPR011990">
    <property type="entry name" value="TPR-like_helical_dom_sf"/>
</dbReference>
<feature type="domain" description="SusD-like N-terminal" evidence="7">
    <location>
        <begin position="63"/>
        <end position="222"/>
    </location>
</feature>
<dbReference type="Pfam" id="PF14322">
    <property type="entry name" value="SusD-like_3"/>
    <property type="match status" value="1"/>
</dbReference>
<dbReference type="SUPFAM" id="SSF48452">
    <property type="entry name" value="TPR-like"/>
    <property type="match status" value="1"/>
</dbReference>
<evidence type="ECO:0000256" key="1">
    <source>
        <dbReference type="ARBA" id="ARBA00004442"/>
    </source>
</evidence>
<feature type="domain" description="RagB/SusD" evidence="6">
    <location>
        <begin position="333"/>
        <end position="472"/>
    </location>
</feature>
<keyword evidence="3" id="KW-0732">Signal</keyword>
<evidence type="ECO:0000256" key="4">
    <source>
        <dbReference type="ARBA" id="ARBA00023136"/>
    </source>
</evidence>
<evidence type="ECO:0000256" key="5">
    <source>
        <dbReference type="ARBA" id="ARBA00023237"/>
    </source>
</evidence>
<dbReference type="Gene3D" id="1.25.40.390">
    <property type="match status" value="1"/>
</dbReference>
<protein>
    <submittedName>
        <fullName evidence="8">RagB/SusD family nutrient uptake outer membrane protein</fullName>
    </submittedName>
</protein>
<reference evidence="8 9" key="1">
    <citation type="submission" date="2024-01" db="EMBL/GenBank/DDBJ databases">
        <title>Chryseobacterium sp. T9W2-O.</title>
        <authorList>
            <person name="Maltman C."/>
        </authorList>
    </citation>
    <scope>NUCLEOTIDE SEQUENCE [LARGE SCALE GENOMIC DNA]</scope>
    <source>
        <strain evidence="8 9">T9W2-O</strain>
    </source>
</reference>
<dbReference type="RefSeq" id="WP_326321871.1">
    <property type="nucleotide sequence ID" value="NZ_JAYLAA010000050.1"/>
</dbReference>
<keyword evidence="5" id="KW-0998">Cell outer membrane</keyword>
<sequence length="472" mass="52464">MKINKIKFFLIGISSLSIISCTDLVNDQLDPDGVIEENVFRTVKNSEQVVLGAYSRMPMGANIYAQALLTDELKYNQQNNGQGKEVHSWTFTSGTGEFGSVWYGAYGSISSANKLLINFDKIQATTQADIDLKNQLRGEALALRAFNHFLLVRSFSPKYNPSALGIPYVTSDDIYARPSRPTMQETYQAIMDDCNAAYPLLANVPNTVKNRFNQAAVRTMQAYIALEMGSFDQAITYANQALAFNSTLNSTLATVQAMWTDTNTNELIFFQTSIPGSVTAAPGTYFTTNALNSGGAIYWNPSVTLYNKFTTSDFRRTRYFAGAPTDPYNTFIVNKYPGTSGNFGINNVKIFRVADLYMILAEAHARKATPDLVASFTAYSTLRTARNAGASIAFSDQNDAITKILDERYKEFAWEGSRLFDLKRNGRLITRQGVDIYILNPIATLTDLNRYTYPIPTSETQANTNIQQNPGY</sequence>
<dbReference type="InterPro" id="IPR012944">
    <property type="entry name" value="SusD_RagB_dom"/>
</dbReference>
<evidence type="ECO:0000313" key="8">
    <source>
        <dbReference type="EMBL" id="MEC3877188.1"/>
    </source>
</evidence>
<evidence type="ECO:0000256" key="2">
    <source>
        <dbReference type="ARBA" id="ARBA00006275"/>
    </source>
</evidence>
<dbReference type="Proteomes" id="UP001348397">
    <property type="component" value="Unassembled WGS sequence"/>
</dbReference>
<gene>
    <name evidence="8" type="ORF">SOP96_15850</name>
</gene>
<proteinExistence type="inferred from homology"/>
<evidence type="ECO:0000256" key="3">
    <source>
        <dbReference type="ARBA" id="ARBA00022729"/>
    </source>
</evidence>
<evidence type="ECO:0000259" key="6">
    <source>
        <dbReference type="Pfam" id="PF07980"/>
    </source>
</evidence>
<dbReference type="PROSITE" id="PS51257">
    <property type="entry name" value="PROKAR_LIPOPROTEIN"/>
    <property type="match status" value="1"/>
</dbReference>
<comment type="subcellular location">
    <subcellularLocation>
        <location evidence="1">Cell outer membrane</location>
    </subcellularLocation>
</comment>